<dbReference type="KEGG" id="lby:Lbys_0588"/>
<keyword evidence="9" id="KW-1185">Reference proteome</keyword>
<evidence type="ECO:0000256" key="3">
    <source>
        <dbReference type="ARBA" id="ARBA00023295"/>
    </source>
</evidence>
<dbReference type="GO" id="GO:0005975">
    <property type="term" value="P:carbohydrate metabolic process"/>
    <property type="evidence" value="ECO:0007669"/>
    <property type="project" value="InterPro"/>
</dbReference>
<protein>
    <submittedName>
        <fullName evidence="8">Glycoside hydrolase family 43</fullName>
    </submittedName>
</protein>
<dbReference type="InterPro" id="IPR023296">
    <property type="entry name" value="Glyco_hydro_beta-prop_sf"/>
</dbReference>
<dbReference type="HOGENOM" id="CLU_016508_1_0_10"/>
<dbReference type="Pfam" id="PF17851">
    <property type="entry name" value="GH43_C2"/>
    <property type="match status" value="1"/>
</dbReference>
<evidence type="ECO:0000256" key="4">
    <source>
        <dbReference type="PIRSR" id="PIRSR606710-1"/>
    </source>
</evidence>
<dbReference type="RefSeq" id="WP_013407403.1">
    <property type="nucleotide sequence ID" value="NC_014655.1"/>
</dbReference>
<dbReference type="InterPro" id="IPR013320">
    <property type="entry name" value="ConA-like_dom_sf"/>
</dbReference>
<dbReference type="eggNOG" id="COG3507">
    <property type="taxonomic scope" value="Bacteria"/>
</dbReference>
<evidence type="ECO:0000313" key="8">
    <source>
        <dbReference type="EMBL" id="ADQ16351.1"/>
    </source>
</evidence>
<dbReference type="STRING" id="649349.Lbys_0588"/>
<feature type="site" description="Important for catalytic activity, responsible for pKa modulation of the active site Glu and correct orientation of both the proton donor and substrate" evidence="5">
    <location>
        <position position="139"/>
    </location>
</feature>
<keyword evidence="2 6" id="KW-0378">Hydrolase</keyword>
<organism evidence="8 9">
    <name type="scientific">Leadbetterella byssophila (strain DSM 17132 / JCM 16389 / KACC 11308 / NBRC 106382 / 4M15)</name>
    <dbReference type="NCBI Taxonomy" id="649349"/>
    <lineage>
        <taxon>Bacteria</taxon>
        <taxon>Pseudomonadati</taxon>
        <taxon>Bacteroidota</taxon>
        <taxon>Cytophagia</taxon>
        <taxon>Cytophagales</taxon>
        <taxon>Leadbetterellaceae</taxon>
        <taxon>Leadbetterella</taxon>
    </lineage>
</organism>
<sequence length="503" mass="56848">MKKLLILIFWSNVLFGQQTYTNPIIHADYSDPDVCRVGEDFYMVASSFNAVPGLPILHSRDLVHWNLIGHALPRLQPEEHFSVPRHGQGVWAPSIRFHQGEFYIYYPDPDFGIFVIKSKNILGPWSEPVCVEAGKGLIDPCPLWDDDGRVYLVHAFAGSRAGIKSILVVKPLNAEGTKVIGPGVIVYDGHEIDPTVEGPKFYKRNGYYYILAPAGGVKTGWQLALRSRSPFGPYERKVVLEQGETPINGPHQGGWVDTPDGGNWFIHFQDKGLYGRIVHLQPVEWIEDWPMMGDKGKRQPVLKHNFPLPSHTWSSPNDALEWQWQANPQATWSMYTSEGKMRLFALPGVTNNLWNLPQVLLRKFSAESFEATFRLKLALKEGEEAGLVVMGKDYASWVLKPTKEGIQWLYRTQNNAQDGLEPEDQLLGSIKFTKEVHVKLRVKSGGLTQVSYSLDGKKFERLGPGFQAKEGLWIGAKFGLFAKRKDFTNDSGYIELQNFTIHD</sequence>
<dbReference type="GO" id="GO:0004553">
    <property type="term" value="F:hydrolase activity, hydrolyzing O-glycosyl compounds"/>
    <property type="evidence" value="ECO:0007669"/>
    <property type="project" value="InterPro"/>
</dbReference>
<feature type="active site" description="Proton donor" evidence="4">
    <location>
        <position position="197"/>
    </location>
</feature>
<dbReference type="Proteomes" id="UP000007435">
    <property type="component" value="Chromosome"/>
</dbReference>
<evidence type="ECO:0000256" key="5">
    <source>
        <dbReference type="PIRSR" id="PIRSR606710-2"/>
    </source>
</evidence>
<dbReference type="PANTHER" id="PTHR42812:SF12">
    <property type="entry name" value="BETA-XYLOSIDASE-RELATED"/>
    <property type="match status" value="1"/>
</dbReference>
<proteinExistence type="inferred from homology"/>
<dbReference type="Gene3D" id="2.60.120.200">
    <property type="match status" value="1"/>
</dbReference>
<reference key="1">
    <citation type="submission" date="2010-11" db="EMBL/GenBank/DDBJ databases">
        <title>The complete genome of Leadbetterella byssophila DSM 17132.</title>
        <authorList>
            <consortium name="US DOE Joint Genome Institute (JGI-PGF)"/>
            <person name="Lucas S."/>
            <person name="Copeland A."/>
            <person name="Lapidus A."/>
            <person name="Glavina del Rio T."/>
            <person name="Dalin E."/>
            <person name="Tice H."/>
            <person name="Bruce D."/>
            <person name="Goodwin L."/>
            <person name="Pitluck S."/>
            <person name="Kyrpides N."/>
            <person name="Mavromatis K."/>
            <person name="Ivanova N."/>
            <person name="Teshima H."/>
            <person name="Brettin T."/>
            <person name="Detter J.C."/>
            <person name="Han C."/>
            <person name="Tapia R."/>
            <person name="Land M."/>
            <person name="Hauser L."/>
            <person name="Markowitz V."/>
            <person name="Cheng J.-F."/>
            <person name="Hugenholtz P."/>
            <person name="Woyke T."/>
            <person name="Wu D."/>
            <person name="Tindall B."/>
            <person name="Pomrenke H.G."/>
            <person name="Brambilla E."/>
            <person name="Klenk H.-P."/>
            <person name="Eisen J.A."/>
        </authorList>
    </citation>
    <scope>NUCLEOTIDE SEQUENCE [LARGE SCALE GENOMIC DNA]</scope>
    <source>
        <strain>DSM 17132</strain>
    </source>
</reference>
<dbReference type="SUPFAM" id="SSF75005">
    <property type="entry name" value="Arabinanase/levansucrase/invertase"/>
    <property type="match status" value="1"/>
</dbReference>
<dbReference type="AlphaFoldDB" id="E4RY23"/>
<accession>E4RY23</accession>
<evidence type="ECO:0000313" key="9">
    <source>
        <dbReference type="Proteomes" id="UP000007435"/>
    </source>
</evidence>
<evidence type="ECO:0000256" key="1">
    <source>
        <dbReference type="ARBA" id="ARBA00009865"/>
    </source>
</evidence>
<dbReference type="Gene3D" id="2.115.10.20">
    <property type="entry name" value="Glycosyl hydrolase domain, family 43"/>
    <property type="match status" value="1"/>
</dbReference>
<dbReference type="Pfam" id="PF04616">
    <property type="entry name" value="Glyco_hydro_43"/>
    <property type="match status" value="1"/>
</dbReference>
<comment type="similarity">
    <text evidence="1 6">Belongs to the glycosyl hydrolase 43 family.</text>
</comment>
<dbReference type="InterPro" id="IPR051795">
    <property type="entry name" value="Glycosyl_Hydrlase_43"/>
</dbReference>
<dbReference type="CAZy" id="GH43">
    <property type="family name" value="Glycoside Hydrolase Family 43"/>
</dbReference>
<dbReference type="EMBL" id="CP002305">
    <property type="protein sequence ID" value="ADQ16351.1"/>
    <property type="molecule type" value="Genomic_DNA"/>
</dbReference>
<dbReference type="SUPFAM" id="SSF49899">
    <property type="entry name" value="Concanavalin A-like lectins/glucanases"/>
    <property type="match status" value="1"/>
</dbReference>
<evidence type="ECO:0000259" key="7">
    <source>
        <dbReference type="Pfam" id="PF17851"/>
    </source>
</evidence>
<evidence type="ECO:0000256" key="2">
    <source>
        <dbReference type="ARBA" id="ARBA00022801"/>
    </source>
</evidence>
<gene>
    <name evidence="8" type="ordered locus">Lbys_0588</name>
</gene>
<dbReference type="PANTHER" id="PTHR42812">
    <property type="entry name" value="BETA-XYLOSIDASE"/>
    <property type="match status" value="1"/>
</dbReference>
<dbReference type="CDD" id="cd09001">
    <property type="entry name" value="GH43_FsAxh1-like"/>
    <property type="match status" value="1"/>
</dbReference>
<reference evidence="8 9" key="2">
    <citation type="journal article" date="2011" name="Stand. Genomic Sci.">
        <title>Complete genome sequence of Leadbetterella byssophila type strain (4M15).</title>
        <authorList>
            <person name="Abt B."/>
            <person name="Teshima H."/>
            <person name="Lucas S."/>
            <person name="Lapidus A."/>
            <person name="Del Rio T.G."/>
            <person name="Nolan M."/>
            <person name="Tice H."/>
            <person name="Cheng J.F."/>
            <person name="Pitluck S."/>
            <person name="Liolios K."/>
            <person name="Pagani I."/>
            <person name="Ivanova N."/>
            <person name="Mavromatis K."/>
            <person name="Pati A."/>
            <person name="Tapia R."/>
            <person name="Han C."/>
            <person name="Goodwin L."/>
            <person name="Chen A."/>
            <person name="Palaniappan K."/>
            <person name="Land M."/>
            <person name="Hauser L."/>
            <person name="Chang Y.J."/>
            <person name="Jeffries C.D."/>
            <person name="Rohde M."/>
            <person name="Goker M."/>
            <person name="Tindall B.J."/>
            <person name="Detter J.C."/>
            <person name="Woyke T."/>
            <person name="Bristow J."/>
            <person name="Eisen J.A."/>
            <person name="Markowitz V."/>
            <person name="Hugenholtz P."/>
            <person name="Klenk H.P."/>
            <person name="Kyrpides N.C."/>
        </authorList>
    </citation>
    <scope>NUCLEOTIDE SEQUENCE [LARGE SCALE GENOMIC DNA]</scope>
    <source>
        <strain evidence="9">DSM 17132 / JCM 16389 / KACC 11308 / NBRC 106382 / 4M15</strain>
    </source>
</reference>
<keyword evidence="3 6" id="KW-0326">Glycosidase</keyword>
<feature type="active site" description="Proton acceptor" evidence="4">
    <location>
        <position position="31"/>
    </location>
</feature>
<evidence type="ECO:0000256" key="6">
    <source>
        <dbReference type="RuleBase" id="RU361187"/>
    </source>
</evidence>
<feature type="domain" description="Beta-xylosidase C-terminal Concanavalin A-like" evidence="7">
    <location>
        <begin position="314"/>
        <end position="499"/>
    </location>
</feature>
<dbReference type="InterPro" id="IPR006710">
    <property type="entry name" value="Glyco_hydro_43"/>
</dbReference>
<name>E4RY23_LEAB4</name>
<dbReference type="InterPro" id="IPR041542">
    <property type="entry name" value="GH43_C2"/>
</dbReference>